<dbReference type="PATRIC" id="fig|455.5.peg.760"/>
<dbReference type="EMBL" id="LNYG01000012">
    <property type="protein sequence ID" value="KTD09362.1"/>
    <property type="molecule type" value="Genomic_DNA"/>
</dbReference>
<reference evidence="1 2" key="1">
    <citation type="submission" date="2015-11" db="EMBL/GenBank/DDBJ databases">
        <title>Genomic analysis of 38 Legionella species identifies large and diverse effector repertoires.</title>
        <authorList>
            <person name="Burstein D."/>
            <person name="Amaro F."/>
            <person name="Zusman T."/>
            <person name="Lifshitz Z."/>
            <person name="Cohen O."/>
            <person name="Gilbert J.A."/>
            <person name="Pupko T."/>
            <person name="Shuman H.A."/>
            <person name="Segal G."/>
        </authorList>
    </citation>
    <scope>NUCLEOTIDE SEQUENCE [LARGE SCALE GENOMIC DNA]</scope>
    <source>
        <strain evidence="1 2">JA-26-G1-E2</strain>
    </source>
</reference>
<dbReference type="Proteomes" id="UP000054715">
    <property type="component" value="Unassembled WGS sequence"/>
</dbReference>
<proteinExistence type="predicted"/>
<evidence type="ECO:0000313" key="2">
    <source>
        <dbReference type="Proteomes" id="UP000054715"/>
    </source>
</evidence>
<gene>
    <name evidence="1" type="ORF">Ljam_0712</name>
</gene>
<organism evidence="1 2">
    <name type="scientific">Legionella jamestowniensis</name>
    <dbReference type="NCBI Taxonomy" id="455"/>
    <lineage>
        <taxon>Bacteria</taxon>
        <taxon>Pseudomonadati</taxon>
        <taxon>Pseudomonadota</taxon>
        <taxon>Gammaproteobacteria</taxon>
        <taxon>Legionellales</taxon>
        <taxon>Legionellaceae</taxon>
        <taxon>Legionella</taxon>
    </lineage>
</organism>
<comment type="caution">
    <text evidence="1">The sequence shown here is derived from an EMBL/GenBank/DDBJ whole genome shotgun (WGS) entry which is preliminary data.</text>
</comment>
<protein>
    <submittedName>
        <fullName evidence="1">Uncharacterized protein</fullName>
    </submittedName>
</protein>
<dbReference type="AlphaFoldDB" id="A0A0W0UNA6"/>
<evidence type="ECO:0000313" key="1">
    <source>
        <dbReference type="EMBL" id="KTD09362.1"/>
    </source>
</evidence>
<name>A0A0W0UNA6_9GAMM</name>
<sequence length="140" mass="16135">MEEQYIEVSIKVCFATAYHVMDCFALNTNPNKDDALLKQIKSEMYFLLSEYNNAVNEDREQTAAFINFKKDYSYLHRYFEKVKTDVGLKRACNNFAKALVFEETCQQFGLGNSDHHFFTTPVAKPALPDSRLESNVTPLV</sequence>
<accession>A0A0W0UNA6</accession>